<dbReference type="InterPro" id="IPR011545">
    <property type="entry name" value="DEAD/DEAH_box_helicase_dom"/>
</dbReference>
<dbReference type="InterPro" id="IPR001650">
    <property type="entry name" value="Helicase_C-like"/>
</dbReference>
<keyword evidence="4 12" id="KW-0347">Helicase</keyword>
<dbReference type="InterPro" id="IPR027417">
    <property type="entry name" value="P-loop_NTPase"/>
</dbReference>
<feature type="domain" description="Helicase ATP-binding" evidence="10">
    <location>
        <begin position="407"/>
        <end position="568"/>
    </location>
</feature>
<dbReference type="InterPro" id="IPR033454">
    <property type="entry name" value="RecG_wedge"/>
</dbReference>
<sequence length="826" mass="89462">MRGISDPVSSGGSPAESDAWKELLRGLVRLELKRGCQDDAAVGGFARLALVTVEGSCTRTQPAAEHGVSNELRSLLVDYQFLSNRARADRCSALLALLDDSKSPPAGSPVPAGAPPAHATPVSKPPVDNMKALLQVLEEPVSTLWGVGPRVQEIVGKLGVASIADLLQQAPKGYLDLRYPTELSRESLGQMVLIKARLLAVTEIRRKVLLVKATARDPGGRVFHLVWFNNKFVRSRLQAGHDYDFYGRLENSFEGAQLMQPVFEESGTPPAQLHMNRIVPLYHLTSGITQKGLRAHVWRAIGRIPSATAEYLPPDLASYFKLPDLAWSYRSLHFPTDEHEAEKARSRFAFDSLFLFELRVLMRRHAEQDVPGNPFDLPKGTVERYVGVLPFVPTASQAAAMRDIEGDVRRPRQMHRLLHGDVGSGKTAVAGYAAYAAKVAGYQSAVLSPTEILAEQTGRVLQELLAPLGLRVATLTGGMTKSQRKSILGAVATGEVDCLVGTHAILEEGVAFERLGLSVVDEQHRFGVAQRVALGTKGNVPHSLVMSATPIPRTLALTIYGDLDISELLERPPGRFPIQTHLLTAATRDSAYAMVREQVGQGRQAFIVVPAIDPASDEGDGTASVEETMRELSEGSLKGLRVASLHGRMKSSEKESTMNAFRSRNLDAVVATTVVEVGIDVPNASVMVIEDAERFGLATLHQLRGRVGRGSSVSHCILIQGNVTADGTERLQVLVNSDDGFQIAEEDLKLRGPGDILGTVQHGYDVPLFGSTALLSYRDLSTLPGIRKAASELLERDPALGAPEHADLVRMLSLRYPASKPGMEDN</sequence>
<evidence type="ECO:0000259" key="10">
    <source>
        <dbReference type="PROSITE" id="PS51192"/>
    </source>
</evidence>
<evidence type="ECO:0000256" key="9">
    <source>
        <dbReference type="SAM" id="MobiDB-lite"/>
    </source>
</evidence>
<dbReference type="InterPro" id="IPR045562">
    <property type="entry name" value="RecG_dom3_C"/>
</dbReference>
<accession>A0A398CUD0</accession>
<keyword evidence="3" id="KW-0378">Hydrolase</keyword>
<dbReference type="Pfam" id="PF00270">
    <property type="entry name" value="DEAD"/>
    <property type="match status" value="1"/>
</dbReference>
<dbReference type="PROSITE" id="PS51194">
    <property type="entry name" value="HELICASE_CTER"/>
    <property type="match status" value="1"/>
</dbReference>
<evidence type="ECO:0000256" key="2">
    <source>
        <dbReference type="ARBA" id="ARBA00022763"/>
    </source>
</evidence>
<keyword evidence="13" id="KW-1185">Reference proteome</keyword>
<keyword evidence="7" id="KW-0234">DNA repair</keyword>
<dbReference type="InterPro" id="IPR047112">
    <property type="entry name" value="RecG/Mfd"/>
</dbReference>
<evidence type="ECO:0000313" key="12">
    <source>
        <dbReference type="EMBL" id="RIE06235.1"/>
    </source>
</evidence>
<proteinExistence type="predicted"/>
<organism evidence="12 13">
    <name type="scientific">Candidatus Cryosericum terrychapinii</name>
    <dbReference type="NCBI Taxonomy" id="2290919"/>
    <lineage>
        <taxon>Bacteria</taxon>
        <taxon>Pseudomonadati</taxon>
        <taxon>Caldisericota/Cryosericota group</taxon>
        <taxon>Candidatus Cryosericota</taxon>
        <taxon>Candidatus Cryosericia</taxon>
        <taxon>Candidatus Cryosericales</taxon>
        <taxon>Candidatus Cryosericaceae</taxon>
        <taxon>Candidatus Cryosericum</taxon>
    </lineage>
</organism>
<keyword evidence="1" id="KW-0547">Nucleotide-binding</keyword>
<dbReference type="GO" id="GO:0003677">
    <property type="term" value="F:DNA binding"/>
    <property type="evidence" value="ECO:0007669"/>
    <property type="project" value="UniProtKB-KW"/>
</dbReference>
<name>A0A398CUD0_9BACT</name>
<dbReference type="Pfam" id="PF19833">
    <property type="entry name" value="RecG_dom3_C"/>
    <property type="match status" value="1"/>
</dbReference>
<protein>
    <recommendedName>
        <fullName evidence="8">Probable DNA 3'-5' helicase RecG</fullName>
    </recommendedName>
</protein>
<dbReference type="OrthoDB" id="9804325at2"/>
<dbReference type="AlphaFoldDB" id="A0A398CUD0"/>
<evidence type="ECO:0000256" key="7">
    <source>
        <dbReference type="ARBA" id="ARBA00023204"/>
    </source>
</evidence>
<dbReference type="PANTHER" id="PTHR47964:SF1">
    <property type="entry name" value="ATP-DEPENDENT DNA HELICASE HOMOLOG RECG, CHLOROPLASTIC"/>
    <property type="match status" value="1"/>
</dbReference>
<dbReference type="GO" id="GO:0005524">
    <property type="term" value="F:ATP binding"/>
    <property type="evidence" value="ECO:0007669"/>
    <property type="project" value="UniProtKB-KW"/>
</dbReference>
<dbReference type="NCBIfam" id="NF008168">
    <property type="entry name" value="PRK10917.2-2"/>
    <property type="match status" value="1"/>
</dbReference>
<dbReference type="PANTHER" id="PTHR47964">
    <property type="entry name" value="ATP-DEPENDENT DNA HELICASE HOMOLOG RECG, CHLOROPLASTIC"/>
    <property type="match status" value="1"/>
</dbReference>
<dbReference type="GO" id="GO:0006281">
    <property type="term" value="P:DNA repair"/>
    <property type="evidence" value="ECO:0007669"/>
    <property type="project" value="UniProtKB-KW"/>
</dbReference>
<dbReference type="Gene3D" id="3.40.50.300">
    <property type="entry name" value="P-loop containing nucleotide triphosphate hydrolases"/>
    <property type="match status" value="2"/>
</dbReference>
<dbReference type="GO" id="GO:0016787">
    <property type="term" value="F:hydrolase activity"/>
    <property type="evidence" value="ECO:0007669"/>
    <property type="project" value="UniProtKB-KW"/>
</dbReference>
<keyword evidence="5" id="KW-0067">ATP-binding</keyword>
<dbReference type="GO" id="GO:0003678">
    <property type="term" value="F:DNA helicase activity"/>
    <property type="evidence" value="ECO:0007669"/>
    <property type="project" value="TreeGrafter"/>
</dbReference>
<feature type="region of interest" description="Disordered" evidence="9">
    <location>
        <begin position="102"/>
        <end position="123"/>
    </location>
</feature>
<dbReference type="PROSITE" id="PS51192">
    <property type="entry name" value="HELICASE_ATP_BIND_1"/>
    <property type="match status" value="1"/>
</dbReference>
<gene>
    <name evidence="12" type="primary">recG</name>
    <name evidence="12" type="ORF">SMC7_03675</name>
</gene>
<dbReference type="InterPro" id="IPR012340">
    <property type="entry name" value="NA-bd_OB-fold"/>
</dbReference>
<evidence type="ECO:0000259" key="11">
    <source>
        <dbReference type="PROSITE" id="PS51194"/>
    </source>
</evidence>
<evidence type="ECO:0000256" key="5">
    <source>
        <dbReference type="ARBA" id="ARBA00022840"/>
    </source>
</evidence>
<reference evidence="12 13" key="1">
    <citation type="submission" date="2018-09" db="EMBL/GenBank/DDBJ databases">
        <title>Discovery and Ecogenomic Context for Candidatus Cryosericales, a Global Caldiserica Order Active in Thawing Permafrost.</title>
        <authorList>
            <person name="Martinez M.A."/>
            <person name="Woodcroft B.J."/>
            <person name="Ignacio Espinoza J.C."/>
            <person name="Zayed A."/>
            <person name="Singleton C.M."/>
            <person name="Boyd J."/>
            <person name="Li Y.-F."/>
            <person name="Purvine S."/>
            <person name="Maughan H."/>
            <person name="Hodgkins S.B."/>
            <person name="Anderson D."/>
            <person name="Sederholm M."/>
            <person name="Temperton B."/>
            <person name="Saleska S.R."/>
            <person name="Tyson G.W."/>
            <person name="Rich V.I."/>
        </authorList>
    </citation>
    <scope>NUCLEOTIDE SEQUENCE [LARGE SCALE GENOMIC DNA]</scope>
    <source>
        <strain evidence="12 13">SMC7</strain>
    </source>
</reference>
<evidence type="ECO:0000256" key="8">
    <source>
        <dbReference type="ARBA" id="ARBA00049819"/>
    </source>
</evidence>
<evidence type="ECO:0000256" key="1">
    <source>
        <dbReference type="ARBA" id="ARBA00022741"/>
    </source>
</evidence>
<dbReference type="Gene3D" id="2.40.50.140">
    <property type="entry name" value="Nucleic acid-binding proteins"/>
    <property type="match status" value="1"/>
</dbReference>
<dbReference type="Pfam" id="PF00271">
    <property type="entry name" value="Helicase_C"/>
    <property type="match status" value="1"/>
</dbReference>
<evidence type="ECO:0000256" key="6">
    <source>
        <dbReference type="ARBA" id="ARBA00023125"/>
    </source>
</evidence>
<dbReference type="EMBL" id="QXIS01000020">
    <property type="protein sequence ID" value="RIE06235.1"/>
    <property type="molecule type" value="Genomic_DNA"/>
</dbReference>
<dbReference type="Pfam" id="PF17191">
    <property type="entry name" value="RecG_wedge"/>
    <property type="match status" value="1"/>
</dbReference>
<feature type="domain" description="Helicase C-terminal" evidence="11">
    <location>
        <begin position="587"/>
        <end position="754"/>
    </location>
</feature>
<dbReference type="SUPFAM" id="SSF50249">
    <property type="entry name" value="Nucleic acid-binding proteins"/>
    <property type="match status" value="1"/>
</dbReference>
<keyword evidence="6" id="KW-0238">DNA-binding</keyword>
<dbReference type="SMART" id="SM00487">
    <property type="entry name" value="DEXDc"/>
    <property type="match status" value="1"/>
</dbReference>
<dbReference type="SUPFAM" id="SSF52540">
    <property type="entry name" value="P-loop containing nucleoside triphosphate hydrolases"/>
    <property type="match status" value="2"/>
</dbReference>
<dbReference type="InterPro" id="IPR014001">
    <property type="entry name" value="Helicase_ATP-bd"/>
</dbReference>
<keyword evidence="2" id="KW-0227">DNA damage</keyword>
<dbReference type="SMART" id="SM00490">
    <property type="entry name" value="HELICc"/>
    <property type="match status" value="2"/>
</dbReference>
<evidence type="ECO:0000256" key="4">
    <source>
        <dbReference type="ARBA" id="ARBA00022806"/>
    </source>
</evidence>
<evidence type="ECO:0000256" key="3">
    <source>
        <dbReference type="ARBA" id="ARBA00022801"/>
    </source>
</evidence>
<comment type="caution">
    <text evidence="12">The sequence shown here is derived from an EMBL/GenBank/DDBJ whole genome shotgun (WGS) entry which is preliminary data.</text>
</comment>
<dbReference type="Proteomes" id="UP000266328">
    <property type="component" value="Unassembled WGS sequence"/>
</dbReference>
<evidence type="ECO:0000313" key="13">
    <source>
        <dbReference type="Proteomes" id="UP000266328"/>
    </source>
</evidence>